<dbReference type="AlphaFoldDB" id="A0A517TRV6"/>
<dbReference type="EMBL" id="CP036339">
    <property type="protein sequence ID" value="QDT71107.1"/>
    <property type="molecule type" value="Genomic_DNA"/>
</dbReference>
<reference evidence="3 4" key="1">
    <citation type="submission" date="2019-02" db="EMBL/GenBank/DDBJ databases">
        <title>Deep-cultivation of Planctomycetes and their phenomic and genomic characterization uncovers novel biology.</title>
        <authorList>
            <person name="Wiegand S."/>
            <person name="Jogler M."/>
            <person name="Boedeker C."/>
            <person name="Pinto D."/>
            <person name="Vollmers J."/>
            <person name="Rivas-Marin E."/>
            <person name="Kohn T."/>
            <person name="Peeters S.H."/>
            <person name="Heuer A."/>
            <person name="Rast P."/>
            <person name="Oberbeckmann S."/>
            <person name="Bunk B."/>
            <person name="Jeske O."/>
            <person name="Meyerdierks A."/>
            <person name="Storesund J.E."/>
            <person name="Kallscheuer N."/>
            <person name="Luecker S."/>
            <person name="Lage O.M."/>
            <person name="Pohl T."/>
            <person name="Merkel B.J."/>
            <person name="Hornburger P."/>
            <person name="Mueller R.-W."/>
            <person name="Bruemmer F."/>
            <person name="Labrenz M."/>
            <person name="Spormann A.M."/>
            <person name="Op den Camp H."/>
            <person name="Overmann J."/>
            <person name="Amann R."/>
            <person name="Jetten M.S.M."/>
            <person name="Mascher T."/>
            <person name="Medema M.H."/>
            <person name="Devos D.P."/>
            <person name="Kaster A.-K."/>
            <person name="Ovreas L."/>
            <person name="Rohde M."/>
            <person name="Galperin M.Y."/>
            <person name="Jogler C."/>
        </authorList>
    </citation>
    <scope>NUCLEOTIDE SEQUENCE [LARGE SCALE GENOMIC DNA]</scope>
    <source>
        <strain evidence="3 4">I41</strain>
    </source>
</reference>
<feature type="chain" id="PRO_5021931200" evidence="2">
    <location>
        <begin position="20"/>
        <end position="191"/>
    </location>
</feature>
<evidence type="ECO:0000256" key="1">
    <source>
        <dbReference type="SAM" id="MobiDB-lite"/>
    </source>
</evidence>
<accession>A0A517TRV6</accession>
<dbReference type="Proteomes" id="UP000317909">
    <property type="component" value="Chromosome"/>
</dbReference>
<feature type="region of interest" description="Disordered" evidence="1">
    <location>
        <begin position="75"/>
        <end position="102"/>
    </location>
</feature>
<evidence type="ECO:0000313" key="3">
    <source>
        <dbReference type="EMBL" id="QDT71107.1"/>
    </source>
</evidence>
<dbReference type="OrthoDB" id="277325at2"/>
<organism evidence="3 4">
    <name type="scientific">Lacipirellula limnantheis</name>
    <dbReference type="NCBI Taxonomy" id="2528024"/>
    <lineage>
        <taxon>Bacteria</taxon>
        <taxon>Pseudomonadati</taxon>
        <taxon>Planctomycetota</taxon>
        <taxon>Planctomycetia</taxon>
        <taxon>Pirellulales</taxon>
        <taxon>Lacipirellulaceae</taxon>
        <taxon>Lacipirellula</taxon>
    </lineage>
</organism>
<proteinExistence type="predicted"/>
<keyword evidence="2" id="KW-0732">Signal</keyword>
<sequence length="191" mass="20408" precursor="true">MRASSATFFAMLGSVTLAAAVSAQSPYPNEGFEPAGYSQVSSVTAPPAVQTTNFERKTARNNPALNFFGGAKNSAYAPQGRSVQPPPPRAVQTKPMGKPFSSYRASSTISPYLRLDYVETDTSTPNYYMFVRPSIDQTYVNREQANENRALRSTVRQASAGGAVTSPAGGIPTTGHSSQFMNGGGYYPVTR</sequence>
<evidence type="ECO:0000313" key="4">
    <source>
        <dbReference type="Proteomes" id="UP000317909"/>
    </source>
</evidence>
<name>A0A517TRV6_9BACT</name>
<dbReference type="RefSeq" id="WP_145430214.1">
    <property type="nucleotide sequence ID" value="NZ_CP036339.1"/>
</dbReference>
<dbReference type="KEGG" id="llh:I41_02620"/>
<protein>
    <submittedName>
        <fullName evidence="3">Uncharacterized protein</fullName>
    </submittedName>
</protein>
<evidence type="ECO:0000256" key="2">
    <source>
        <dbReference type="SAM" id="SignalP"/>
    </source>
</evidence>
<gene>
    <name evidence="3" type="ORF">I41_02620</name>
</gene>
<keyword evidence="4" id="KW-1185">Reference proteome</keyword>
<feature type="signal peptide" evidence="2">
    <location>
        <begin position="1"/>
        <end position="19"/>
    </location>
</feature>